<evidence type="ECO:0000256" key="6">
    <source>
        <dbReference type="ARBA" id="ARBA00022512"/>
    </source>
</evidence>
<keyword evidence="8" id="KW-0812">Transmembrane</keyword>
<gene>
    <name evidence="19" type="ORF">QN277_011761</name>
</gene>
<dbReference type="InterPro" id="IPR001611">
    <property type="entry name" value="Leu-rich_rpt"/>
</dbReference>
<evidence type="ECO:0000256" key="16">
    <source>
        <dbReference type="ARBA" id="ARBA00038043"/>
    </source>
</evidence>
<keyword evidence="6" id="KW-0964">Secreted</keyword>
<evidence type="ECO:0000256" key="11">
    <source>
        <dbReference type="ARBA" id="ARBA00022821"/>
    </source>
</evidence>
<reference evidence="19" key="1">
    <citation type="submission" date="2023-10" db="EMBL/GenBank/DDBJ databases">
        <title>Chromosome-level genome of the transformable northern wattle, Acacia crassicarpa.</title>
        <authorList>
            <person name="Massaro I."/>
            <person name="Sinha N.R."/>
            <person name="Poethig S."/>
            <person name="Leichty A.R."/>
        </authorList>
    </citation>
    <scope>NUCLEOTIDE SEQUENCE</scope>
    <source>
        <strain evidence="19">Acra3RX</strain>
        <tissue evidence="19">Leaf</tissue>
    </source>
</reference>
<evidence type="ECO:0000256" key="10">
    <source>
        <dbReference type="ARBA" id="ARBA00022737"/>
    </source>
</evidence>
<feature type="domain" description="Leucine-rich repeat-containing N-terminal plant-type" evidence="18">
    <location>
        <begin position="29"/>
        <end position="67"/>
    </location>
</feature>
<evidence type="ECO:0000256" key="12">
    <source>
        <dbReference type="ARBA" id="ARBA00022989"/>
    </source>
</evidence>
<dbReference type="FunFam" id="3.80.10.10:FF:000400">
    <property type="entry name" value="Nuclear pore complex protein NUP107"/>
    <property type="match status" value="1"/>
</dbReference>
<dbReference type="SMART" id="SM00369">
    <property type="entry name" value="LRR_TYP"/>
    <property type="match status" value="4"/>
</dbReference>
<dbReference type="PANTHER" id="PTHR48063:SF98">
    <property type="entry name" value="LRR RECEPTOR-LIKE SERINE_THREONINE-PROTEIN KINASE FLS2"/>
    <property type="match status" value="1"/>
</dbReference>
<keyword evidence="11" id="KW-0611">Plant defense</keyword>
<evidence type="ECO:0000256" key="9">
    <source>
        <dbReference type="ARBA" id="ARBA00022729"/>
    </source>
</evidence>
<dbReference type="InterPro" id="IPR003591">
    <property type="entry name" value="Leu-rich_rpt_typical-subtyp"/>
</dbReference>
<evidence type="ECO:0000256" key="5">
    <source>
        <dbReference type="ARBA" id="ARBA00022475"/>
    </source>
</evidence>
<keyword evidence="13" id="KW-0472">Membrane</keyword>
<comment type="subcellular location">
    <subcellularLocation>
        <location evidence="3">Cell membrane</location>
        <topology evidence="3">Single-pass type I membrane protein</topology>
    </subcellularLocation>
    <subcellularLocation>
        <location evidence="1">Membrane</location>
        <topology evidence="1">Peripheral membrane protein</topology>
    </subcellularLocation>
    <subcellularLocation>
        <location evidence="2">Secreted</location>
        <location evidence="2">Cell wall</location>
    </subcellularLocation>
</comment>
<proteinExistence type="inferred from homology"/>
<dbReference type="PRINTS" id="PR00019">
    <property type="entry name" value="LEURICHRPT"/>
</dbReference>
<dbReference type="Proteomes" id="UP001293593">
    <property type="component" value="Unassembled WGS sequence"/>
</dbReference>
<dbReference type="InterPro" id="IPR032675">
    <property type="entry name" value="LRR_dom_sf"/>
</dbReference>
<evidence type="ECO:0000256" key="4">
    <source>
        <dbReference type="ARBA" id="ARBA00009592"/>
    </source>
</evidence>
<feature type="chain" id="PRO_5042130025" description="Leucine-rich repeat-containing N-terminal plant-type domain-containing protein" evidence="17">
    <location>
        <begin position="21"/>
        <end position="376"/>
    </location>
</feature>
<dbReference type="PANTHER" id="PTHR48063">
    <property type="entry name" value="LRR RECEPTOR-LIKE KINASE"/>
    <property type="match status" value="1"/>
</dbReference>
<organism evidence="19 20">
    <name type="scientific">Acacia crassicarpa</name>
    <name type="common">northern wattle</name>
    <dbReference type="NCBI Taxonomy" id="499986"/>
    <lineage>
        <taxon>Eukaryota</taxon>
        <taxon>Viridiplantae</taxon>
        <taxon>Streptophyta</taxon>
        <taxon>Embryophyta</taxon>
        <taxon>Tracheophyta</taxon>
        <taxon>Spermatophyta</taxon>
        <taxon>Magnoliopsida</taxon>
        <taxon>eudicotyledons</taxon>
        <taxon>Gunneridae</taxon>
        <taxon>Pentapetalae</taxon>
        <taxon>rosids</taxon>
        <taxon>fabids</taxon>
        <taxon>Fabales</taxon>
        <taxon>Fabaceae</taxon>
        <taxon>Caesalpinioideae</taxon>
        <taxon>mimosoid clade</taxon>
        <taxon>Acacieae</taxon>
        <taxon>Acacia</taxon>
    </lineage>
</organism>
<evidence type="ECO:0000259" key="18">
    <source>
        <dbReference type="Pfam" id="PF08263"/>
    </source>
</evidence>
<feature type="signal peptide" evidence="17">
    <location>
        <begin position="1"/>
        <end position="20"/>
    </location>
</feature>
<keyword evidence="6" id="KW-0134">Cell wall</keyword>
<keyword evidence="5" id="KW-1003">Cell membrane</keyword>
<evidence type="ECO:0000256" key="14">
    <source>
        <dbReference type="ARBA" id="ARBA00023170"/>
    </source>
</evidence>
<dbReference type="GO" id="GO:0006952">
    <property type="term" value="P:defense response"/>
    <property type="evidence" value="ECO:0007669"/>
    <property type="project" value="UniProtKB-KW"/>
</dbReference>
<name>A0AAE1MZP7_9FABA</name>
<evidence type="ECO:0000256" key="2">
    <source>
        <dbReference type="ARBA" id="ARBA00004191"/>
    </source>
</evidence>
<keyword evidence="20" id="KW-1185">Reference proteome</keyword>
<comment type="similarity">
    <text evidence="16">Belongs to the polygalacturonase-inhibiting protein family.</text>
</comment>
<dbReference type="InterPro" id="IPR046956">
    <property type="entry name" value="RLP23-like"/>
</dbReference>
<dbReference type="InterPro" id="IPR013210">
    <property type="entry name" value="LRR_N_plant-typ"/>
</dbReference>
<evidence type="ECO:0000256" key="15">
    <source>
        <dbReference type="ARBA" id="ARBA00023180"/>
    </source>
</evidence>
<evidence type="ECO:0000256" key="1">
    <source>
        <dbReference type="ARBA" id="ARBA00004170"/>
    </source>
</evidence>
<dbReference type="Pfam" id="PF08263">
    <property type="entry name" value="LRRNT_2"/>
    <property type="match status" value="1"/>
</dbReference>
<keyword evidence="10" id="KW-0677">Repeat</keyword>
<dbReference type="PROSITE" id="PS51450">
    <property type="entry name" value="LRR"/>
    <property type="match status" value="1"/>
</dbReference>
<evidence type="ECO:0000256" key="3">
    <source>
        <dbReference type="ARBA" id="ARBA00004251"/>
    </source>
</evidence>
<evidence type="ECO:0000313" key="19">
    <source>
        <dbReference type="EMBL" id="KAK4280090.1"/>
    </source>
</evidence>
<sequence>MGMCFIIGFALFFLLSEISQLGLCGGCIESEKRALLKFKASFHDDPHNRLSSWNPKTNCCQWHGIACHNITGHVLKLDLSFFSLEAIRVDPSLLDLKHLIYLDLSQNNFNAISIPILFGSMERLSYLSISESNFKGMIPANLGGNLTNLQFLDLSWNHLHTNDMSWVSNLQSLQYLNLSDVYLGEAHNLFQVLHMLPSLLQLQLEGCGLGNLFAPFPSINSTYNARVQVLSLAGNEIDGQIFNAFQNWTSLEFLDLYSNNFSSMPLWFGEFKNLIFIDLSWNALCGPIPAVLRNMTSLEYLDLSSNNFSLIPSLLGELKRLRYLDISKNRIIATAMDISVSQILKNKCHLKIFYFDTSNLQGEAFGDFDFSGCIKY</sequence>
<dbReference type="GO" id="GO:0005886">
    <property type="term" value="C:plasma membrane"/>
    <property type="evidence" value="ECO:0007669"/>
    <property type="project" value="UniProtKB-SubCell"/>
</dbReference>
<dbReference type="AlphaFoldDB" id="A0AAE1MZP7"/>
<keyword evidence="9 17" id="KW-0732">Signal</keyword>
<keyword evidence="12" id="KW-1133">Transmembrane helix</keyword>
<keyword evidence="7" id="KW-0433">Leucine-rich repeat</keyword>
<accession>A0AAE1MZP7</accession>
<keyword evidence="15" id="KW-0325">Glycoprotein</keyword>
<evidence type="ECO:0000256" key="8">
    <source>
        <dbReference type="ARBA" id="ARBA00022692"/>
    </source>
</evidence>
<protein>
    <recommendedName>
        <fullName evidence="18">Leucine-rich repeat-containing N-terminal plant-type domain-containing protein</fullName>
    </recommendedName>
</protein>
<comment type="similarity">
    <text evidence="4">Belongs to the RLP family.</text>
</comment>
<keyword evidence="14" id="KW-0675">Receptor</keyword>
<evidence type="ECO:0000256" key="17">
    <source>
        <dbReference type="SAM" id="SignalP"/>
    </source>
</evidence>
<dbReference type="EMBL" id="JAWXYG010000002">
    <property type="protein sequence ID" value="KAK4280090.1"/>
    <property type="molecule type" value="Genomic_DNA"/>
</dbReference>
<dbReference type="SUPFAM" id="SSF52058">
    <property type="entry name" value="L domain-like"/>
    <property type="match status" value="1"/>
</dbReference>
<comment type="caution">
    <text evidence="19">The sequence shown here is derived from an EMBL/GenBank/DDBJ whole genome shotgun (WGS) entry which is preliminary data.</text>
</comment>
<dbReference type="Pfam" id="PF00560">
    <property type="entry name" value="LRR_1"/>
    <property type="match status" value="4"/>
</dbReference>
<evidence type="ECO:0000256" key="7">
    <source>
        <dbReference type="ARBA" id="ARBA00022614"/>
    </source>
</evidence>
<evidence type="ECO:0000256" key="13">
    <source>
        <dbReference type="ARBA" id="ARBA00023136"/>
    </source>
</evidence>
<dbReference type="Pfam" id="PF13855">
    <property type="entry name" value="LRR_8"/>
    <property type="match status" value="1"/>
</dbReference>
<dbReference type="Gene3D" id="3.80.10.10">
    <property type="entry name" value="Ribonuclease Inhibitor"/>
    <property type="match status" value="2"/>
</dbReference>
<evidence type="ECO:0000313" key="20">
    <source>
        <dbReference type="Proteomes" id="UP001293593"/>
    </source>
</evidence>